<feature type="compositionally biased region" description="Polar residues" evidence="1">
    <location>
        <begin position="19"/>
        <end position="30"/>
    </location>
</feature>
<evidence type="ECO:0000313" key="2">
    <source>
        <dbReference type="EMBL" id="WHF35066.1"/>
    </source>
</evidence>
<evidence type="ECO:0000313" key="3">
    <source>
        <dbReference type="Proteomes" id="UP001239426"/>
    </source>
</evidence>
<sequence>MTPDPSSRNKGYGDIRMNSPPNWRLNSGGNTRLPDKAARQTASRQGEDKSGTREN</sequence>
<dbReference type="AlphaFoldDB" id="A0AAX3VN44"/>
<evidence type="ECO:0000256" key="1">
    <source>
        <dbReference type="SAM" id="MobiDB-lite"/>
    </source>
</evidence>
<reference evidence="2" key="1">
    <citation type="submission" date="2023-05" db="EMBL/GenBank/DDBJ databases">
        <title>Aeromonas salmonicida 57, complete genome.</title>
        <authorList>
            <person name="Shao L."/>
        </authorList>
    </citation>
    <scope>NUCLEOTIDE SEQUENCE</scope>
    <source>
        <strain evidence="2">57</strain>
    </source>
</reference>
<dbReference type="RefSeq" id="WP_282683304.1">
    <property type="nucleotide sequence ID" value="NZ_CP124841.1"/>
</dbReference>
<accession>A0AAX3VN44</accession>
<protein>
    <submittedName>
        <fullName evidence="2">Uncharacterized protein</fullName>
    </submittedName>
</protein>
<gene>
    <name evidence="2" type="ORF">QLQ87_12660</name>
</gene>
<organism evidence="2 3">
    <name type="scientific">Aeromonas salmonicida</name>
    <dbReference type="NCBI Taxonomy" id="645"/>
    <lineage>
        <taxon>Bacteria</taxon>
        <taxon>Pseudomonadati</taxon>
        <taxon>Pseudomonadota</taxon>
        <taxon>Gammaproteobacteria</taxon>
        <taxon>Aeromonadales</taxon>
        <taxon>Aeromonadaceae</taxon>
        <taxon>Aeromonas</taxon>
    </lineage>
</organism>
<feature type="compositionally biased region" description="Basic and acidic residues" evidence="1">
    <location>
        <begin position="45"/>
        <end position="55"/>
    </location>
</feature>
<dbReference type="EMBL" id="CP124841">
    <property type="protein sequence ID" value="WHF35066.1"/>
    <property type="molecule type" value="Genomic_DNA"/>
</dbReference>
<dbReference type="Proteomes" id="UP001239426">
    <property type="component" value="Chromosome"/>
</dbReference>
<proteinExistence type="predicted"/>
<name>A0AAX3VN44_AERSA</name>
<feature type="region of interest" description="Disordered" evidence="1">
    <location>
        <begin position="1"/>
        <end position="55"/>
    </location>
</feature>